<dbReference type="RefSeq" id="XP_024514647.1">
    <property type="nucleotide sequence ID" value="XM_024658813.1"/>
</dbReference>
<reference evidence="2 3" key="1">
    <citation type="journal article" date="2005" name="Science">
        <title>The genome of the basidiomycetous yeast and human pathogen Cryptococcus neoformans.</title>
        <authorList>
            <person name="Loftus B.J."/>
            <person name="Fung E."/>
            <person name="Roncaglia P."/>
            <person name="Rowley D."/>
            <person name="Amedeo P."/>
            <person name="Bruno D."/>
            <person name="Vamathevan J."/>
            <person name="Miranda M."/>
            <person name="Anderson I.J."/>
            <person name="Fraser J.A."/>
            <person name="Allen J.E."/>
            <person name="Bosdet I.E."/>
            <person name="Brent M.R."/>
            <person name="Chiu R."/>
            <person name="Doering T.L."/>
            <person name="Donlin M.J."/>
            <person name="D'Souza C.A."/>
            <person name="Fox D.S."/>
            <person name="Grinberg V."/>
            <person name="Fu J."/>
            <person name="Fukushima M."/>
            <person name="Haas B.J."/>
            <person name="Huang J.C."/>
            <person name="Janbon G."/>
            <person name="Jones S.J."/>
            <person name="Koo H.L."/>
            <person name="Krzywinski M.I."/>
            <person name="Kwon-Chung J.K."/>
            <person name="Lengeler K.B."/>
            <person name="Maiti R."/>
            <person name="Marra M.A."/>
            <person name="Marra R.E."/>
            <person name="Mathewson C.A."/>
            <person name="Mitchell T.G."/>
            <person name="Pertea M."/>
            <person name="Riggs F.R."/>
            <person name="Salzberg S.L."/>
            <person name="Schein J.E."/>
            <person name="Shvartsbeyn A."/>
            <person name="Shin H."/>
            <person name="Shumway M."/>
            <person name="Specht C.A."/>
            <person name="Suh B.B."/>
            <person name="Tenney A."/>
            <person name="Utterback T.R."/>
            <person name="Wickes B.L."/>
            <person name="Wortman J.R."/>
            <person name="Wye N.H."/>
            <person name="Kronstad J.W."/>
            <person name="Lodge J.K."/>
            <person name="Heitman J."/>
            <person name="Davis R.W."/>
            <person name="Fraser C.M."/>
            <person name="Hyman R.W."/>
        </authorList>
    </citation>
    <scope>NUCLEOTIDE SEQUENCE [LARGE SCALE GENOMIC DNA]</scope>
    <source>
        <strain evidence="3">JEC21 / ATCC MYA-565</strain>
    </source>
</reference>
<accession>A0A0S2M618</accession>
<keyword evidence="1" id="KW-0812">Transmembrane</keyword>
<dbReference type="Gene3D" id="2.60.120.260">
    <property type="entry name" value="Galactose-binding domain-like"/>
    <property type="match status" value="1"/>
</dbReference>
<name>A0A0S2M618_CRYD1</name>
<dbReference type="Proteomes" id="UP000002149">
    <property type="component" value="Chromosome 11"/>
</dbReference>
<dbReference type="KEGG" id="cne:CNK02705"/>
<dbReference type="AlphaFoldDB" id="A0A0S2M618"/>
<evidence type="ECO:0008006" key="4">
    <source>
        <dbReference type="Google" id="ProtNLM"/>
    </source>
</evidence>
<sequence>MSSSSDTSVDVYIGPSSPLLAYTPSRNGASGSAWFQNEDGSSECEGSSTFAVQIDSLYFGDIAFYWSSSASYSVQAGLDGSLQSCSTSSGVAALTSSFGSHSARLECAGDGSSSGFELTGVKLNTQVVSYGSPYNSTLDDASSEVTYSGFASTSSSQSTVPVIKGGSFYQDTVSYTSSADASASFTFQGSAIYIFGMTGPEFGCFSISIDSITIGIYNASTTFETYHTLLFFTTYLDASNEHTVKITNENDGMLLALDYFVAVQPGTSNRSGNTTISGSTTTSLAKGSTATADFGDGNTNSNQGSGGDSTAAIIGGILGGLGALFLIWFFWAYWRWKKAGGQGELFGAICGGRRKKPGPPPPSEPKQYPLWPMVLSRPKYAVG</sequence>
<dbReference type="STRING" id="214684.A0A0S2M618"/>
<evidence type="ECO:0000256" key="1">
    <source>
        <dbReference type="SAM" id="Phobius"/>
    </source>
</evidence>
<keyword evidence="1" id="KW-0472">Membrane</keyword>
<organism evidence="2 3">
    <name type="scientific">Cryptococcus deneoformans (strain JEC21 / ATCC MYA-565)</name>
    <name type="common">Cryptococcus neoformans var. neoformans serotype D</name>
    <dbReference type="NCBI Taxonomy" id="214684"/>
    <lineage>
        <taxon>Eukaryota</taxon>
        <taxon>Fungi</taxon>
        <taxon>Dikarya</taxon>
        <taxon>Basidiomycota</taxon>
        <taxon>Agaricomycotina</taxon>
        <taxon>Tremellomycetes</taxon>
        <taxon>Tremellales</taxon>
        <taxon>Cryptococcaceae</taxon>
        <taxon>Cryptococcus</taxon>
        <taxon>Cryptococcus neoformans species complex</taxon>
    </lineage>
</organism>
<dbReference type="InParanoid" id="A0A0S2M618"/>
<dbReference type="VEuPathDB" id="FungiDB:CNK02705"/>
<dbReference type="PaxDb" id="214684-A0A0S2M618"/>
<evidence type="ECO:0000313" key="2">
    <source>
        <dbReference type="EMBL" id="ALO69613.1"/>
    </source>
</evidence>
<feature type="transmembrane region" description="Helical" evidence="1">
    <location>
        <begin position="311"/>
        <end position="334"/>
    </location>
</feature>
<dbReference type="OrthoDB" id="2563669at2759"/>
<keyword evidence="1" id="KW-1133">Transmembrane helix</keyword>
<dbReference type="GeneID" id="36393109"/>
<gene>
    <name evidence="2" type="ordered locus">CNK02705</name>
</gene>
<proteinExistence type="predicted"/>
<evidence type="ECO:0000313" key="3">
    <source>
        <dbReference type="Proteomes" id="UP000002149"/>
    </source>
</evidence>
<dbReference type="EMBL" id="AE017351">
    <property type="protein sequence ID" value="ALO69613.1"/>
    <property type="molecule type" value="Genomic_DNA"/>
</dbReference>
<keyword evidence="3" id="KW-1185">Reference proteome</keyword>
<protein>
    <recommendedName>
        <fullName evidence="4">Transmembrane protein</fullName>
    </recommendedName>
</protein>